<dbReference type="EMBL" id="JAOPJF010000033">
    <property type="protein sequence ID" value="KAK1144126.1"/>
    <property type="molecule type" value="Genomic_DNA"/>
</dbReference>
<name>A0ACC3B1X6_9EURO</name>
<keyword evidence="2" id="KW-1185">Reference proteome</keyword>
<protein>
    <submittedName>
        <fullName evidence="1">Uncharacterized protein</fullName>
    </submittedName>
</protein>
<dbReference type="Proteomes" id="UP001177260">
    <property type="component" value="Unassembled WGS sequence"/>
</dbReference>
<reference evidence="1 2" key="1">
    <citation type="journal article" date="2023" name="ACS Omega">
        <title>Identification of the Neoaspergillic Acid Biosynthesis Gene Cluster by Establishing an In Vitro CRISPR-Ribonucleoprotein Genetic System in Aspergillus melleus.</title>
        <authorList>
            <person name="Yuan B."/>
            <person name="Grau M.F."/>
            <person name="Murata R.M."/>
            <person name="Torok T."/>
            <person name="Venkateswaran K."/>
            <person name="Stajich J.E."/>
            <person name="Wang C.C.C."/>
        </authorList>
    </citation>
    <scope>NUCLEOTIDE SEQUENCE [LARGE SCALE GENOMIC DNA]</scope>
    <source>
        <strain evidence="1 2">IMV 1140</strain>
    </source>
</reference>
<evidence type="ECO:0000313" key="2">
    <source>
        <dbReference type="Proteomes" id="UP001177260"/>
    </source>
</evidence>
<organism evidence="1 2">
    <name type="scientific">Aspergillus melleus</name>
    <dbReference type="NCBI Taxonomy" id="138277"/>
    <lineage>
        <taxon>Eukaryota</taxon>
        <taxon>Fungi</taxon>
        <taxon>Dikarya</taxon>
        <taxon>Ascomycota</taxon>
        <taxon>Pezizomycotina</taxon>
        <taxon>Eurotiomycetes</taxon>
        <taxon>Eurotiomycetidae</taxon>
        <taxon>Eurotiales</taxon>
        <taxon>Aspergillaceae</taxon>
        <taxon>Aspergillus</taxon>
        <taxon>Aspergillus subgen. Circumdati</taxon>
    </lineage>
</organism>
<sequence length="155" mass="17365">MSNSPITFDTNGLYILVSNIGAVRQFHWGLYLATTPNDGRVSHMVNNIETGYKWRYRTRISNNVPISKSLIVAVKIAVMDPALHGALAGRLKVVSEDPPISCLIWLRRALKDLDDEGFIKLFAKVEDIVMDAEIMAEKNLLRQQRTVEKSSHSAA</sequence>
<comment type="caution">
    <text evidence="1">The sequence shown here is derived from an EMBL/GenBank/DDBJ whole genome shotgun (WGS) entry which is preliminary data.</text>
</comment>
<gene>
    <name evidence="1" type="ORF">N8T08_005788</name>
</gene>
<proteinExistence type="predicted"/>
<evidence type="ECO:0000313" key="1">
    <source>
        <dbReference type="EMBL" id="KAK1144126.1"/>
    </source>
</evidence>
<accession>A0ACC3B1X6</accession>